<dbReference type="Proteomes" id="UP000245626">
    <property type="component" value="Unassembled WGS sequence"/>
</dbReference>
<name>A0ACD0NUZ6_9BASI</name>
<keyword evidence="2" id="KW-1185">Reference proteome</keyword>
<sequence length="525" mass="59027">QHVVMVSWPAIGHARPMLDFATSLLSDLPNLTVTFICSTYQIKTLEKLKIFKSDSSSSSLTNRLRFLGLGRSEEELSLELKKAYSNGETAKNGVEPEVILTMQAAQILSTRFGAIYQDLVDNREIKDDQGKTLLGPTPYGPPSLVICNWMISKVGQIVKDTTPGVRLMTFFDNAATFVTRMLGPVSIGGFGGVQERWEKYLAENPDANPEDAELKEKLFGRRYQGHFEIPGTNIQRMYESDQSPQAKDYLLKVPLTPSLVEIQKLVELSDVLLINTHESIEGPILAYLCSVVKKDVFAIGSVMFREFVNLGKVMAAGPEKSIEYPKDDEVTRFLDRHPKGSVLYISFGTMFRPTPEQIVQMLEILVEEESDTPFVWTLGSGKNLIESCTDELREKVRSLQKRFTESGKGLLVDWANQHAALQHSSVGFFLSHGGWNSSQEAVLAGKPLLVFPFFGDQVFDAQLLKSLNVAYHIQSSRFEPPEKFLKSYRYAVSLCRPASPHGDVLRWNAEVLKRRVFEEREMVEV</sequence>
<protein>
    <submittedName>
        <fullName evidence="1">UDP-Glycosyltransferase/glycogen phosphorylase</fullName>
    </submittedName>
</protein>
<evidence type="ECO:0000313" key="2">
    <source>
        <dbReference type="Proteomes" id="UP000245626"/>
    </source>
</evidence>
<organism evidence="1 2">
    <name type="scientific">Violaceomyces palustris</name>
    <dbReference type="NCBI Taxonomy" id="1673888"/>
    <lineage>
        <taxon>Eukaryota</taxon>
        <taxon>Fungi</taxon>
        <taxon>Dikarya</taxon>
        <taxon>Basidiomycota</taxon>
        <taxon>Ustilaginomycotina</taxon>
        <taxon>Ustilaginomycetes</taxon>
        <taxon>Violaceomycetales</taxon>
        <taxon>Violaceomycetaceae</taxon>
        <taxon>Violaceomyces</taxon>
    </lineage>
</organism>
<proteinExistence type="predicted"/>
<dbReference type="EMBL" id="KZ820033">
    <property type="protein sequence ID" value="PWN49560.1"/>
    <property type="molecule type" value="Genomic_DNA"/>
</dbReference>
<feature type="non-terminal residue" evidence="1">
    <location>
        <position position="1"/>
    </location>
</feature>
<feature type="non-terminal residue" evidence="1">
    <location>
        <position position="525"/>
    </location>
</feature>
<accession>A0ACD0NUZ6</accession>
<reference evidence="1 2" key="1">
    <citation type="journal article" date="2018" name="Mol. Biol. Evol.">
        <title>Broad Genomic Sampling Reveals a Smut Pathogenic Ancestry of the Fungal Clade Ustilaginomycotina.</title>
        <authorList>
            <person name="Kijpornyongpan T."/>
            <person name="Mondo S.J."/>
            <person name="Barry K."/>
            <person name="Sandor L."/>
            <person name="Lee J."/>
            <person name="Lipzen A."/>
            <person name="Pangilinan J."/>
            <person name="LaButti K."/>
            <person name="Hainaut M."/>
            <person name="Henrissat B."/>
            <person name="Grigoriev I.V."/>
            <person name="Spatafora J.W."/>
            <person name="Aime M.C."/>
        </authorList>
    </citation>
    <scope>NUCLEOTIDE SEQUENCE [LARGE SCALE GENOMIC DNA]</scope>
    <source>
        <strain evidence="1 2">SA 807</strain>
    </source>
</reference>
<evidence type="ECO:0000313" key="1">
    <source>
        <dbReference type="EMBL" id="PWN49560.1"/>
    </source>
</evidence>
<gene>
    <name evidence="1" type="ORF">IE53DRAFT_302819</name>
</gene>